<feature type="compositionally biased region" description="Basic residues" evidence="1">
    <location>
        <begin position="409"/>
        <end position="450"/>
    </location>
</feature>
<dbReference type="Proteomes" id="UP000018144">
    <property type="component" value="Unassembled WGS sequence"/>
</dbReference>
<feature type="region of interest" description="Disordered" evidence="1">
    <location>
        <begin position="399"/>
        <end position="467"/>
    </location>
</feature>
<keyword evidence="2" id="KW-1133">Transmembrane helix</keyword>
<accession>U4L417</accession>
<protein>
    <submittedName>
        <fullName evidence="3">Uncharacterized protein</fullName>
    </submittedName>
</protein>
<evidence type="ECO:0000256" key="2">
    <source>
        <dbReference type="SAM" id="Phobius"/>
    </source>
</evidence>
<feature type="region of interest" description="Disordered" evidence="1">
    <location>
        <begin position="959"/>
        <end position="1012"/>
    </location>
</feature>
<feature type="region of interest" description="Disordered" evidence="1">
    <location>
        <begin position="352"/>
        <end position="378"/>
    </location>
</feature>
<dbReference type="AlphaFoldDB" id="U4L417"/>
<evidence type="ECO:0000256" key="1">
    <source>
        <dbReference type="SAM" id="MobiDB-lite"/>
    </source>
</evidence>
<organism evidence="3 4">
    <name type="scientific">Pyronema omphalodes (strain CBS 100304)</name>
    <name type="common">Pyronema confluens</name>
    <dbReference type="NCBI Taxonomy" id="1076935"/>
    <lineage>
        <taxon>Eukaryota</taxon>
        <taxon>Fungi</taxon>
        <taxon>Dikarya</taxon>
        <taxon>Ascomycota</taxon>
        <taxon>Pezizomycotina</taxon>
        <taxon>Pezizomycetes</taxon>
        <taxon>Pezizales</taxon>
        <taxon>Pyronemataceae</taxon>
        <taxon>Pyronema</taxon>
    </lineage>
</organism>
<gene>
    <name evidence="3" type="ORF">PCON_10525</name>
</gene>
<reference evidence="3 4" key="1">
    <citation type="journal article" date="2013" name="PLoS Genet.">
        <title>The genome and development-dependent transcriptomes of Pyronema confluens: a window into fungal evolution.</title>
        <authorList>
            <person name="Traeger S."/>
            <person name="Altegoer F."/>
            <person name="Freitag M."/>
            <person name="Gabaldon T."/>
            <person name="Kempken F."/>
            <person name="Kumar A."/>
            <person name="Marcet-Houben M."/>
            <person name="Poggeler S."/>
            <person name="Stajich J.E."/>
            <person name="Nowrousian M."/>
        </authorList>
    </citation>
    <scope>NUCLEOTIDE SEQUENCE [LARGE SCALE GENOMIC DNA]</scope>
    <source>
        <strain evidence="4">CBS 100304</strain>
        <tissue evidence="3">Vegetative mycelium</tissue>
    </source>
</reference>
<feature type="transmembrane region" description="Helical" evidence="2">
    <location>
        <begin position="174"/>
        <end position="195"/>
    </location>
</feature>
<evidence type="ECO:0000313" key="3">
    <source>
        <dbReference type="EMBL" id="CCX10931.1"/>
    </source>
</evidence>
<keyword evidence="2" id="KW-0812">Transmembrane</keyword>
<feature type="compositionally biased region" description="Basic and acidic residues" evidence="1">
    <location>
        <begin position="359"/>
        <end position="371"/>
    </location>
</feature>
<evidence type="ECO:0000313" key="4">
    <source>
        <dbReference type="Proteomes" id="UP000018144"/>
    </source>
</evidence>
<keyword evidence="2" id="KW-0472">Membrane</keyword>
<feature type="compositionally biased region" description="Polar residues" evidence="1">
    <location>
        <begin position="959"/>
        <end position="975"/>
    </location>
</feature>
<feature type="region of interest" description="Disordered" evidence="1">
    <location>
        <begin position="259"/>
        <end position="329"/>
    </location>
</feature>
<name>U4L417_PYROM</name>
<feature type="transmembrane region" description="Helical" evidence="2">
    <location>
        <begin position="79"/>
        <end position="100"/>
    </location>
</feature>
<feature type="compositionally biased region" description="Basic residues" evidence="1">
    <location>
        <begin position="311"/>
        <end position="321"/>
    </location>
</feature>
<feature type="region of interest" description="Disordered" evidence="1">
    <location>
        <begin position="779"/>
        <end position="819"/>
    </location>
</feature>
<dbReference type="EMBL" id="HF935578">
    <property type="protein sequence ID" value="CCX10931.1"/>
    <property type="molecule type" value="Genomic_DNA"/>
</dbReference>
<feature type="compositionally biased region" description="Acidic residues" evidence="1">
    <location>
        <begin position="270"/>
        <end position="295"/>
    </location>
</feature>
<keyword evidence="4" id="KW-1185">Reference proteome</keyword>
<dbReference type="OrthoDB" id="10482170at2759"/>
<sequence>MENIRNPGPFRYLPGPVFLHTLLRFTRLQYTFIYFYQLFFARILSHFPRTVSFIRSCYRNRRYFLPWLIRLPLRAWDAIPFWFIHSVFTICLILPMFSYLHFRPREVKDQTHPKSAYKIIANEVEDVWYAGGIKTHILGSIADVVSHRPQAQWMFNSEFQTLRESDAFYTLRELGVNIVFAMIHSLFSLMLLRWIPDSLESQHWWMNALFQATANEDISREMLFMYKERLRRRRDQMGIAIVPGTEGERWMRERLEMRAERRRAKKNPEENEEQNWEEIPEENPEQVTEESDYISDSELYCLPEETNNKKQNSKKTKKGKKSPKENPELVPEQILDEMDISNAALHLEPGVTVATPEEPNNKEVNKNKRNLEQAPDQVLEETDIADAALELRIDSGFAEYAEEPEKQKKEHKQGKKKTKKNGRNKARKNKNKKKIKKNGKKKARKNKIKNKNNSAEILEQPPKPRVSFAPTRGEIEDPLGSLDDFTPLNASLPPGRPLLKKTVTILSTPRQLLKQANPAPKPISINKSHTGILGMTLAMCNTAVGNHRAMPARMADKQLLTMDMHEALWLEQELQCPAGFSRKNRNPDKLEQGDVRGAFYYMFNLHSALPAPWNMRLENRRMAEVLDNGHMLGCREMGIVKKSTAQKLEREAPKAEMAEQHPTDKDTFMAESMAWTARFKKAARDARNAGVENEGDVRRTAWLRTDPNAVAQRDSLVKNPKARRVRKGPKKARRSVFFRRTFQNLGTTRPASTAKKTLTSCGQFRRIFNAFQASKRFGVPQASNSSPIGPGSLRRARPLQNRNTSAPRPARYTPPAPGSIRRARAISDLTATKKPAHKVAVQSKTSTFSTAQFSELARKVLKKPIPQSDPPEWQKERPLALPEKFTSKKPETFHRPRVQSGLINWLSMEDIEVAEARKPRPVSNGFQRAMQILNSLRGPTLQDPQAAQALKKDRKYSISTSLRGPTPQNALATQTPKKEMKYSIPQMPTPPPPCVLRDPNTPPRKTRDIRGPFNPEYDAAAAAARDAAGLFNAFLFHKLLLLPAEHASPPTMTSLPH</sequence>
<proteinExistence type="predicted"/>